<dbReference type="OrthoDB" id="9812656at2"/>
<dbReference type="InterPro" id="IPR037523">
    <property type="entry name" value="VOC_core"/>
</dbReference>
<reference evidence="3" key="1">
    <citation type="submission" date="2016-05" db="EMBL/GenBank/DDBJ databases">
        <authorList>
            <person name="Baek K."/>
            <person name="Yang S.-J."/>
        </authorList>
    </citation>
    <scope>NUCLEOTIDE SEQUENCE [LARGE SCALE GENOMIC DNA]</scope>
    <source>
        <strain evidence="3">ST58-10</strain>
    </source>
</reference>
<accession>A0A1A9F1K7</accession>
<dbReference type="GO" id="GO:0016829">
    <property type="term" value="F:lyase activity"/>
    <property type="evidence" value="ECO:0007669"/>
    <property type="project" value="UniProtKB-KW"/>
</dbReference>
<protein>
    <submittedName>
        <fullName evidence="2">Lactoylglutathione lyase</fullName>
    </submittedName>
</protein>
<evidence type="ECO:0000313" key="2">
    <source>
        <dbReference type="EMBL" id="ANG64045.1"/>
    </source>
</evidence>
<dbReference type="Proteomes" id="UP000078070">
    <property type="component" value="Chromosome"/>
</dbReference>
<dbReference type="Pfam" id="PF00903">
    <property type="entry name" value="Glyoxalase"/>
    <property type="match status" value="1"/>
</dbReference>
<dbReference type="AlphaFoldDB" id="A0A1A9F1K7"/>
<name>A0A1A9F1K7_9GAMM</name>
<keyword evidence="3" id="KW-1185">Reference proteome</keyword>
<feature type="domain" description="VOC" evidence="1">
    <location>
        <begin position="6"/>
        <end position="132"/>
    </location>
</feature>
<dbReference type="RefSeq" id="WP_067385291.1">
    <property type="nucleotide sequence ID" value="NZ_CP015839.1"/>
</dbReference>
<dbReference type="PANTHER" id="PTHR21366:SF14">
    <property type="entry name" value="GLYOXALASE DOMAIN-CONTAINING PROTEIN 5"/>
    <property type="match status" value="1"/>
</dbReference>
<sequence>MIHIREIDHLVLRVQQLEPMLDFYCRVLGCELERVKPELGLYQLRAGRALIDLITVDGELGAAGGRAAGSEGRNLDHLCLRLEPFDAEAIRAYLKAENIEVGAVEARYGAEGMGPSFYIQDPEGNTLELKGPSQSC</sequence>
<dbReference type="InterPro" id="IPR004360">
    <property type="entry name" value="Glyas_Fos-R_dOase_dom"/>
</dbReference>
<evidence type="ECO:0000259" key="1">
    <source>
        <dbReference type="PROSITE" id="PS51819"/>
    </source>
</evidence>
<proteinExistence type="predicted"/>
<dbReference type="PROSITE" id="PS51819">
    <property type="entry name" value="VOC"/>
    <property type="match status" value="1"/>
</dbReference>
<organism evidence="2 3">
    <name type="scientific">Marinobacterium aestuarii</name>
    <dbReference type="NCBI Taxonomy" id="1821621"/>
    <lineage>
        <taxon>Bacteria</taxon>
        <taxon>Pseudomonadati</taxon>
        <taxon>Pseudomonadota</taxon>
        <taxon>Gammaproteobacteria</taxon>
        <taxon>Oceanospirillales</taxon>
        <taxon>Oceanospirillaceae</taxon>
        <taxon>Marinobacterium</taxon>
    </lineage>
</organism>
<dbReference type="Gene3D" id="3.10.180.10">
    <property type="entry name" value="2,3-Dihydroxybiphenyl 1,2-Dioxygenase, domain 1"/>
    <property type="match status" value="1"/>
</dbReference>
<dbReference type="PANTHER" id="PTHR21366">
    <property type="entry name" value="GLYOXALASE FAMILY PROTEIN"/>
    <property type="match status" value="1"/>
</dbReference>
<reference evidence="2 3" key="2">
    <citation type="journal article" date="2018" name="Int. J. Syst. Evol. Microbiol.">
        <title>Marinobacterium aestuarii sp. nov., a benzene-degrading marine bacterium isolated from estuary sediment.</title>
        <authorList>
            <person name="Bae S.S."/>
            <person name="Jung J."/>
            <person name="Chung D."/>
            <person name="Baek K."/>
        </authorList>
    </citation>
    <scope>NUCLEOTIDE SEQUENCE [LARGE SCALE GENOMIC DNA]</scope>
    <source>
        <strain evidence="2 3">ST58-10</strain>
    </source>
</reference>
<gene>
    <name evidence="2" type="ORF">A8C75_17245</name>
</gene>
<keyword evidence="2" id="KW-0456">Lyase</keyword>
<dbReference type="InterPro" id="IPR029068">
    <property type="entry name" value="Glyas_Bleomycin-R_OHBP_Dase"/>
</dbReference>
<dbReference type="KEGG" id="mars:A8C75_17245"/>
<evidence type="ECO:0000313" key="3">
    <source>
        <dbReference type="Proteomes" id="UP000078070"/>
    </source>
</evidence>
<dbReference type="SUPFAM" id="SSF54593">
    <property type="entry name" value="Glyoxalase/Bleomycin resistance protein/Dihydroxybiphenyl dioxygenase"/>
    <property type="match status" value="1"/>
</dbReference>
<dbReference type="STRING" id="1821621.A8C75_17245"/>
<dbReference type="EMBL" id="CP015839">
    <property type="protein sequence ID" value="ANG64045.1"/>
    <property type="molecule type" value="Genomic_DNA"/>
</dbReference>
<dbReference type="InterPro" id="IPR050383">
    <property type="entry name" value="GlyoxalaseI/FosfomycinResist"/>
</dbReference>